<dbReference type="EMBL" id="CDSF01000077">
    <property type="protein sequence ID" value="CEO96991.1"/>
    <property type="molecule type" value="Genomic_DNA"/>
</dbReference>
<reference evidence="6 8" key="2">
    <citation type="submission" date="2018-03" db="EMBL/GenBank/DDBJ databases">
        <authorList>
            <person name="Fogelqvist J."/>
        </authorList>
    </citation>
    <scope>NUCLEOTIDE SEQUENCE [LARGE SCALE GENOMIC DNA]</scope>
</reference>
<dbReference type="InterPro" id="IPR029451">
    <property type="entry name" value="RICTOR_M"/>
</dbReference>
<dbReference type="Pfam" id="PF14666">
    <property type="entry name" value="RICTOR_M"/>
    <property type="match status" value="1"/>
</dbReference>
<dbReference type="PANTHER" id="PTHR13298:SF11">
    <property type="entry name" value="RAPAMYCIN-INSENSITIVE COMPANION OF MTOR"/>
    <property type="match status" value="1"/>
</dbReference>
<dbReference type="SMART" id="SM01310">
    <property type="entry name" value="RICTOR_V"/>
    <property type="match status" value="1"/>
</dbReference>
<protein>
    <recommendedName>
        <fullName evidence="9">Rapamycin-insensitive companion of mTOR N-terminal domain-containing protein</fullName>
    </recommendedName>
</protein>
<feature type="domain" description="Rapamycin-insensitive companion of mTOR N-terminal" evidence="3">
    <location>
        <begin position="36"/>
        <end position="360"/>
    </location>
</feature>
<dbReference type="AlphaFoldDB" id="A0A0G4IP13"/>
<keyword evidence="7" id="KW-1185">Reference proteome</keyword>
<dbReference type="Pfam" id="PF14668">
    <property type="entry name" value="RICTOR_V"/>
    <property type="match status" value="1"/>
</dbReference>
<dbReference type="OMA" id="EIRIHAT"/>
<dbReference type="Pfam" id="PF14663">
    <property type="entry name" value="RasGEF_N_2"/>
    <property type="match status" value="1"/>
</dbReference>
<evidence type="ECO:0000259" key="3">
    <source>
        <dbReference type="SMART" id="SM01308"/>
    </source>
</evidence>
<evidence type="ECO:0008006" key="9">
    <source>
        <dbReference type="Google" id="ProtNLM"/>
    </source>
</evidence>
<comment type="similarity">
    <text evidence="1">Belongs to the RICTOR family.</text>
</comment>
<dbReference type="OrthoDB" id="271111at2759"/>
<dbReference type="GO" id="GO:0031932">
    <property type="term" value="C:TORC2 complex"/>
    <property type="evidence" value="ECO:0007669"/>
    <property type="project" value="InterPro"/>
</dbReference>
<dbReference type="GO" id="GO:0038203">
    <property type="term" value="P:TORC2 signaling"/>
    <property type="evidence" value="ECO:0007669"/>
    <property type="project" value="TreeGrafter"/>
</dbReference>
<evidence type="ECO:0000313" key="8">
    <source>
        <dbReference type="Proteomes" id="UP000290189"/>
    </source>
</evidence>
<dbReference type="SMART" id="SM01307">
    <property type="entry name" value="RICTOR_M"/>
    <property type="match status" value="1"/>
</dbReference>
<organism evidence="5 7">
    <name type="scientific">Plasmodiophora brassicae</name>
    <name type="common">Clubroot disease agent</name>
    <dbReference type="NCBI Taxonomy" id="37360"/>
    <lineage>
        <taxon>Eukaryota</taxon>
        <taxon>Sar</taxon>
        <taxon>Rhizaria</taxon>
        <taxon>Endomyxa</taxon>
        <taxon>Phytomyxea</taxon>
        <taxon>Plasmodiophorida</taxon>
        <taxon>Plasmodiophoridae</taxon>
        <taxon>Plasmodiophora</taxon>
    </lineage>
</organism>
<evidence type="ECO:0000259" key="2">
    <source>
        <dbReference type="SMART" id="SM01307"/>
    </source>
</evidence>
<dbReference type="SUPFAM" id="SSF48371">
    <property type="entry name" value="ARM repeat"/>
    <property type="match status" value="1"/>
</dbReference>
<dbReference type="EMBL" id="OVEO01000019">
    <property type="protein sequence ID" value="SPR01946.1"/>
    <property type="molecule type" value="Genomic_DNA"/>
</dbReference>
<evidence type="ECO:0000313" key="5">
    <source>
        <dbReference type="EMBL" id="CEO96991.1"/>
    </source>
</evidence>
<sequence>MQQGEPAIDDDVDRRLASLSAVPVPHDLADQVQALIGVAVGTVADLTRARLQSIRPLLLSPDTAVRTRTLRLLRHLTRRPDQVALLIDSSTDHLVVRSLDRDASYAAERHQAVRFVSSIVHLRPARMSRALVMSLVGLAQFGRGSDAVALTCTCLDLLRTCLLAWPGLTTQCNALPVIVAAVLADRCPAPLASSLILSIVALMDAPDTRPYIRASLDLTPLFACFTQLNPSPSSSQVRRARSALILMLRSWTGLLYLVADPVALRSCLAMLTLPDTVDGAGPARDHVFDLVFDLLDDIRNGASGRQNLLSTYLAMVVLCLVDCGLINALLHIGIHCNKTHAMQATSLLSALLGIAGNILPPAFNAKINALVVVIQHACAPTVSPARVRAIDMLTDLHTFVDNYAAGDEPTDQHITWTLSALSKSTTTATSTTTMTTAEVTSPVSRAVSRRLSLEDLALRTDCNSAHWRSAFLCSIRDPTVFDVMDESALLAMLKSTQVLASDPSNWDMSACLAIMQGPLLRQPRNLIVVLNRTKFLTRLVAFLHPVKGGLCSLPWETAAMPMMRLACAVTRALTVGGMSTASLLLPMLEHITDMLQTLSGGSSSKMLSISPSLLGRRSVSSGAGRCYLIMVGIMSESANGIRLMERCGLVEHLRALALNPALDYLTRVLASHFHYGSDPVALDLFTFWVEHGSPSLRQSLLQHLLVLMRLGVDRFEAWGLRLLADQVVRRNDCAAFAAHILQDACDDPTYFRHIVQYLADWKVDVGASSHADALMLRLVGDDAGLQIAERNEWVLPMIRQWDDALSSAYVNDLESGLVAVLHDGDSASGACCRFLQTTPDQEYYLDRCTDLPFNVDVTLEHSDGRRLQVATDCTFVLQACASGGLRGDVVASTIGASHGLPVAVRFDAQQTTLRATLSVGSENLLGQLDRRLLDRTCGPDLIRQAVVSTADEAVVADGDASWHFTADGMLRAVKFSIDLRGSTGPIAVSVAPHLFGELARTARGCDLIRASVQRHVDLVVSGSAPAQHMSTSLWTVGLCGMSATGLAMLLAMRARSAGVSVVDVIVDLARSCGTLSMRGTCLYVISLWSTHTAGRDMLQKRGWLFPSDARFGIALPSDLQQVLRVDLSSSSAAAAAVSSSTALEPDRRCGRQAVTTSGRVDVDHDDPVRVRCESILRHVSDLTNYVTTKAARDALVGMLRDDEEFFQSPCMYMAVLRLLATYPFGVGLRRFVHFTLFGGVVWRPHSNDAVEATPPDLYLDGVRRDLAAAIRSNKPTTS</sequence>
<proteinExistence type="inferred from homology"/>
<geneLocation type="mitochondrion" evidence="6"/>
<keyword evidence="6" id="KW-0496">Mitochondrion</keyword>
<feature type="domain" description="Rapamycin-insensitive companion of mTOR middle" evidence="2">
    <location>
        <begin position="484"/>
        <end position="710"/>
    </location>
</feature>
<dbReference type="Proteomes" id="UP000290189">
    <property type="component" value="Unassembled WGS sequence"/>
</dbReference>
<accession>A0A0G4IP13</accession>
<reference evidence="5 7" key="1">
    <citation type="submission" date="2015-02" db="EMBL/GenBank/DDBJ databases">
        <authorList>
            <person name="Chooi Y.-H."/>
        </authorList>
    </citation>
    <scope>NUCLEOTIDE SEQUENCE [LARGE SCALE GENOMIC DNA]</scope>
    <source>
        <strain evidence="5">E3</strain>
    </source>
</reference>
<dbReference type="PANTHER" id="PTHR13298">
    <property type="entry name" value="CYTOSOLIC REGULATOR PIANISSIMO"/>
    <property type="match status" value="1"/>
</dbReference>
<dbReference type="InterPro" id="IPR028267">
    <property type="entry name" value="Pianissimo_N"/>
</dbReference>
<evidence type="ECO:0000259" key="4">
    <source>
        <dbReference type="SMART" id="SM01310"/>
    </source>
</evidence>
<dbReference type="Proteomes" id="UP000039324">
    <property type="component" value="Unassembled WGS sequence"/>
</dbReference>
<dbReference type="InterPro" id="IPR028268">
    <property type="entry name" value="Pianissimo_fam"/>
</dbReference>
<dbReference type="InterPro" id="IPR029453">
    <property type="entry name" value="Rictor_IV"/>
</dbReference>
<dbReference type="InterPro" id="IPR016024">
    <property type="entry name" value="ARM-type_fold"/>
</dbReference>
<dbReference type="STRING" id="37360.A0A0G4IP13"/>
<evidence type="ECO:0000256" key="1">
    <source>
        <dbReference type="ARBA" id="ARBA00008878"/>
    </source>
</evidence>
<evidence type="ECO:0000313" key="7">
    <source>
        <dbReference type="Proteomes" id="UP000039324"/>
    </source>
</evidence>
<dbReference type="InterPro" id="IPR029452">
    <property type="entry name" value="RICTOR_V"/>
</dbReference>
<gene>
    <name evidence="5" type="ORF">PBRA_005595</name>
    <name evidence="6" type="ORF">PLBR_LOCUS9161</name>
</gene>
<dbReference type="Pfam" id="PF14664">
    <property type="entry name" value="RICTOR_N"/>
    <property type="match status" value="1"/>
</dbReference>
<evidence type="ECO:0000313" key="6">
    <source>
        <dbReference type="EMBL" id="SPR01946.1"/>
    </source>
</evidence>
<dbReference type="SMART" id="SM01308">
    <property type="entry name" value="RICTOR_N"/>
    <property type="match status" value="1"/>
</dbReference>
<name>A0A0G4IP13_PLABS</name>
<feature type="domain" description="Rapamycin-insensitive companion of mTOR" evidence="4">
    <location>
        <begin position="1026"/>
        <end position="1105"/>
    </location>
</feature>